<protein>
    <submittedName>
        <fullName evidence="7">Uncharacterized protein LOC111106141</fullName>
    </submittedName>
</protein>
<accession>A0A8B8AZ53</accession>
<evidence type="ECO:0000256" key="1">
    <source>
        <dbReference type="ARBA" id="ARBA00023157"/>
    </source>
</evidence>
<dbReference type="InterPro" id="IPR000436">
    <property type="entry name" value="Sushi_SCR_CCP_dom"/>
</dbReference>
<feature type="chain" id="PRO_5034341915" evidence="4">
    <location>
        <begin position="23"/>
        <end position="164"/>
    </location>
</feature>
<dbReference type="OrthoDB" id="6141196at2759"/>
<feature type="transmembrane region" description="Helical" evidence="3">
    <location>
        <begin position="90"/>
        <end position="113"/>
    </location>
</feature>
<dbReference type="InterPro" id="IPR035976">
    <property type="entry name" value="Sushi/SCR/CCP_sf"/>
</dbReference>
<evidence type="ECO:0000259" key="5">
    <source>
        <dbReference type="PROSITE" id="PS50923"/>
    </source>
</evidence>
<evidence type="ECO:0000256" key="3">
    <source>
        <dbReference type="SAM" id="Phobius"/>
    </source>
</evidence>
<dbReference type="SUPFAM" id="SSF57535">
    <property type="entry name" value="Complement control module/SCR domain"/>
    <property type="match status" value="1"/>
</dbReference>
<feature type="signal peptide" evidence="4">
    <location>
        <begin position="1"/>
        <end position="22"/>
    </location>
</feature>
<dbReference type="CDD" id="cd00033">
    <property type="entry name" value="CCP"/>
    <property type="match status" value="1"/>
</dbReference>
<reference evidence="7" key="2">
    <citation type="submission" date="2025-08" db="UniProtKB">
        <authorList>
            <consortium name="RefSeq"/>
        </authorList>
    </citation>
    <scope>IDENTIFICATION</scope>
    <source>
        <tissue evidence="7">Whole sample</tissue>
    </source>
</reference>
<keyword evidence="6" id="KW-1185">Reference proteome</keyword>
<proteinExistence type="predicted"/>
<keyword evidence="1 2" id="KW-1015">Disulfide bond</keyword>
<keyword evidence="3" id="KW-0472">Membrane</keyword>
<feature type="disulfide bond" evidence="2">
    <location>
        <begin position="24"/>
        <end position="67"/>
    </location>
</feature>
<dbReference type="Gene3D" id="2.10.70.10">
    <property type="entry name" value="Complement Module, domain 1"/>
    <property type="match status" value="1"/>
</dbReference>
<feature type="domain" description="Sushi" evidence="5">
    <location>
        <begin position="22"/>
        <end position="82"/>
    </location>
</feature>
<dbReference type="GeneID" id="111106141"/>
<dbReference type="SMART" id="SM00032">
    <property type="entry name" value="CCP"/>
    <property type="match status" value="1"/>
</dbReference>
<gene>
    <name evidence="7" type="primary">LOC111106141</name>
</gene>
<organism evidence="6 7">
    <name type="scientific">Crassostrea virginica</name>
    <name type="common">Eastern oyster</name>
    <dbReference type="NCBI Taxonomy" id="6565"/>
    <lineage>
        <taxon>Eukaryota</taxon>
        <taxon>Metazoa</taxon>
        <taxon>Spiralia</taxon>
        <taxon>Lophotrochozoa</taxon>
        <taxon>Mollusca</taxon>
        <taxon>Bivalvia</taxon>
        <taxon>Autobranchia</taxon>
        <taxon>Pteriomorphia</taxon>
        <taxon>Ostreida</taxon>
        <taxon>Ostreoidea</taxon>
        <taxon>Ostreidae</taxon>
        <taxon>Crassostrea</taxon>
    </lineage>
</organism>
<evidence type="ECO:0000313" key="7">
    <source>
        <dbReference type="RefSeq" id="XP_022296401.1"/>
    </source>
</evidence>
<feature type="disulfide bond" evidence="2">
    <location>
        <begin position="53"/>
        <end position="80"/>
    </location>
</feature>
<dbReference type="RefSeq" id="XP_022296401.1">
    <property type="nucleotide sequence ID" value="XM_022440693.1"/>
</dbReference>
<evidence type="ECO:0000256" key="4">
    <source>
        <dbReference type="SAM" id="SignalP"/>
    </source>
</evidence>
<keyword evidence="3" id="KW-0812">Transmembrane</keyword>
<keyword evidence="3" id="KW-1133">Transmembrane helix</keyword>
<reference evidence="6" key="1">
    <citation type="submission" date="2024-06" db="UniProtKB">
        <authorList>
            <consortium name="RefSeq"/>
        </authorList>
    </citation>
    <scope>NUCLEOTIDE SEQUENCE [LARGE SCALE GENOMIC DNA]</scope>
</reference>
<dbReference type="Pfam" id="PF00084">
    <property type="entry name" value="Sushi"/>
    <property type="match status" value="1"/>
</dbReference>
<dbReference type="KEGG" id="cvn:111106141"/>
<keyword evidence="2" id="KW-0768">Sushi</keyword>
<evidence type="ECO:0000313" key="6">
    <source>
        <dbReference type="Proteomes" id="UP000694844"/>
    </source>
</evidence>
<sequence>MDDWRPTVAGLTLLVCVQLISGTCTKPTLPANAYALTEDKTAYALGEKYSIVCLPSFTLSGTSDLVCQTGGTWSNSPPTCVSNSAVDVPWYVLLLGVVAGLILIPCCFPRIIFCFMNKKKKDVEDDEKALYKGGQAGGGMWRGGGKPNPVTPITDTGKHRLDYM</sequence>
<keyword evidence="4" id="KW-0732">Signal</keyword>
<dbReference type="Proteomes" id="UP000694844">
    <property type="component" value="Chromosome 1"/>
</dbReference>
<dbReference type="PROSITE" id="PS50923">
    <property type="entry name" value="SUSHI"/>
    <property type="match status" value="1"/>
</dbReference>
<name>A0A8B8AZ53_CRAVI</name>
<evidence type="ECO:0000256" key="2">
    <source>
        <dbReference type="PROSITE-ProRule" id="PRU00302"/>
    </source>
</evidence>
<dbReference type="AlphaFoldDB" id="A0A8B8AZ53"/>